<name>A0A1Z5J7I0_FISSO</name>
<keyword evidence="2 5" id="KW-0812">Transmembrane</keyword>
<dbReference type="PANTHER" id="PTHR12428:SF65">
    <property type="entry name" value="CYTOCHROME C OXIDASE ASSEMBLY PROTEIN COX18, MITOCHONDRIAL"/>
    <property type="match status" value="1"/>
</dbReference>
<feature type="domain" description="Membrane insertase YidC/Oxa/ALB C-terminal" evidence="7">
    <location>
        <begin position="90"/>
        <end position="285"/>
    </location>
</feature>
<evidence type="ECO:0000313" key="9">
    <source>
        <dbReference type="Proteomes" id="UP000198406"/>
    </source>
</evidence>
<feature type="region of interest" description="Disordered" evidence="6">
    <location>
        <begin position="322"/>
        <end position="366"/>
    </location>
</feature>
<proteinExistence type="inferred from homology"/>
<evidence type="ECO:0000313" key="8">
    <source>
        <dbReference type="EMBL" id="GAX09872.1"/>
    </source>
</evidence>
<evidence type="ECO:0000256" key="6">
    <source>
        <dbReference type="SAM" id="MobiDB-lite"/>
    </source>
</evidence>
<evidence type="ECO:0000259" key="7">
    <source>
        <dbReference type="Pfam" id="PF02096"/>
    </source>
</evidence>
<dbReference type="GO" id="GO:0032977">
    <property type="term" value="F:membrane insertase activity"/>
    <property type="evidence" value="ECO:0007669"/>
    <property type="project" value="InterPro"/>
</dbReference>
<sequence length="366" mass="41175">MIRVLSARSSLIRRHSVVTRTFSANANHDATTTTPSNVDDTLNKLFAEQQEALNTTSEALQTAWEPTWYNLADQAVVAVQSFHDYSGLEYGWSIVGVTILMRLGLFPVMIRAQQTTSRMAHLQPELTQIKNRYEALGAPSRQDQLQFSKTMKALFDKYQVKPMRAFLAPALQLPLFMGMFFGLKKMPSLYPEELATGGMLWFPDLTASDPLYILPLASSGTFLLLIEMGKDQMLAQDPAKGQLMLNVFRIMSLAMLPVCFNLDSAMLCYWTVNNVVTMGQTAILKAPMVRKQLGIWDPPKPVPGRTPETLTEAVEKLAKRVRGDPLNEKQRMEEHNQAVEAKKKTSQVFRQTSRKNYGITGVKNRP</sequence>
<dbReference type="NCBIfam" id="TIGR03592">
    <property type="entry name" value="yidC_oxa1_cterm"/>
    <property type="match status" value="1"/>
</dbReference>
<evidence type="ECO:0000256" key="4">
    <source>
        <dbReference type="ARBA" id="ARBA00023136"/>
    </source>
</evidence>
<dbReference type="OrthoDB" id="2148490at2759"/>
<evidence type="ECO:0000256" key="1">
    <source>
        <dbReference type="ARBA" id="ARBA00004141"/>
    </source>
</evidence>
<keyword evidence="9" id="KW-1185">Reference proteome</keyword>
<comment type="subcellular location">
    <subcellularLocation>
        <location evidence="1 5">Membrane</location>
        <topology evidence="1 5">Multi-pass membrane protein</topology>
    </subcellularLocation>
</comment>
<dbReference type="GO" id="GO:0032979">
    <property type="term" value="P:protein insertion into mitochondrial inner membrane from matrix"/>
    <property type="evidence" value="ECO:0007669"/>
    <property type="project" value="TreeGrafter"/>
</dbReference>
<dbReference type="PANTHER" id="PTHR12428">
    <property type="entry name" value="OXA1"/>
    <property type="match status" value="1"/>
</dbReference>
<dbReference type="InParanoid" id="A0A1Z5J7I0"/>
<organism evidence="8 9">
    <name type="scientific">Fistulifera solaris</name>
    <name type="common">Oleaginous diatom</name>
    <dbReference type="NCBI Taxonomy" id="1519565"/>
    <lineage>
        <taxon>Eukaryota</taxon>
        <taxon>Sar</taxon>
        <taxon>Stramenopiles</taxon>
        <taxon>Ochrophyta</taxon>
        <taxon>Bacillariophyta</taxon>
        <taxon>Bacillariophyceae</taxon>
        <taxon>Bacillariophycidae</taxon>
        <taxon>Naviculales</taxon>
        <taxon>Naviculaceae</taxon>
        <taxon>Fistulifera</taxon>
    </lineage>
</organism>
<dbReference type="CDD" id="cd20069">
    <property type="entry name" value="5TM_Oxa1-like"/>
    <property type="match status" value="1"/>
</dbReference>
<dbReference type="EMBL" id="BDSP01000013">
    <property type="protein sequence ID" value="GAX09872.1"/>
    <property type="molecule type" value="Genomic_DNA"/>
</dbReference>
<dbReference type="AlphaFoldDB" id="A0A1Z5J7I0"/>
<dbReference type="Proteomes" id="UP000198406">
    <property type="component" value="Unassembled WGS sequence"/>
</dbReference>
<reference evidence="8 9" key="1">
    <citation type="journal article" date="2015" name="Plant Cell">
        <title>Oil accumulation by the oleaginous diatom Fistulifera solaris as revealed by the genome and transcriptome.</title>
        <authorList>
            <person name="Tanaka T."/>
            <person name="Maeda Y."/>
            <person name="Veluchamy A."/>
            <person name="Tanaka M."/>
            <person name="Abida H."/>
            <person name="Marechal E."/>
            <person name="Bowler C."/>
            <person name="Muto M."/>
            <person name="Sunaga Y."/>
            <person name="Tanaka M."/>
            <person name="Yoshino T."/>
            <person name="Taniguchi T."/>
            <person name="Fukuda Y."/>
            <person name="Nemoto M."/>
            <person name="Matsumoto M."/>
            <person name="Wong P.S."/>
            <person name="Aburatani S."/>
            <person name="Fujibuchi W."/>
        </authorList>
    </citation>
    <scope>NUCLEOTIDE SEQUENCE [LARGE SCALE GENOMIC DNA]</scope>
    <source>
        <strain evidence="8 9">JPCC DA0580</strain>
    </source>
</reference>
<feature type="compositionally biased region" description="Basic and acidic residues" evidence="6">
    <location>
        <begin position="322"/>
        <end position="343"/>
    </location>
</feature>
<evidence type="ECO:0000256" key="2">
    <source>
        <dbReference type="ARBA" id="ARBA00022692"/>
    </source>
</evidence>
<evidence type="ECO:0000256" key="5">
    <source>
        <dbReference type="RuleBase" id="RU003945"/>
    </source>
</evidence>
<dbReference type="Pfam" id="PF02096">
    <property type="entry name" value="60KD_IMP"/>
    <property type="match status" value="1"/>
</dbReference>
<comment type="similarity">
    <text evidence="5">Belongs to the OXA1/ALB3/YidC family.</text>
</comment>
<evidence type="ECO:0000256" key="3">
    <source>
        <dbReference type="ARBA" id="ARBA00022989"/>
    </source>
</evidence>
<dbReference type="FunCoup" id="A0A1Z5J7I0">
    <property type="interactions" value="18"/>
</dbReference>
<keyword evidence="4" id="KW-0472">Membrane</keyword>
<feature type="compositionally biased region" description="Polar residues" evidence="6">
    <location>
        <begin position="346"/>
        <end position="355"/>
    </location>
</feature>
<comment type="caution">
    <text evidence="8">The sequence shown here is derived from an EMBL/GenBank/DDBJ whole genome shotgun (WGS) entry which is preliminary data.</text>
</comment>
<dbReference type="InterPro" id="IPR028055">
    <property type="entry name" value="YidC/Oxa/ALB_C"/>
</dbReference>
<dbReference type="GO" id="GO:0005743">
    <property type="term" value="C:mitochondrial inner membrane"/>
    <property type="evidence" value="ECO:0007669"/>
    <property type="project" value="TreeGrafter"/>
</dbReference>
<gene>
    <name evidence="8" type="ORF">FisN_11Lh147</name>
</gene>
<dbReference type="InterPro" id="IPR001708">
    <property type="entry name" value="YidC/ALB3/OXA1/COX18"/>
</dbReference>
<accession>A0A1Z5J7I0</accession>
<protein>
    <submittedName>
        <fullName evidence="8">YidC/Oxa1 family membrane protein insertase</fullName>
    </submittedName>
</protein>
<keyword evidence="3" id="KW-1133">Transmembrane helix</keyword>